<evidence type="ECO:0000313" key="1">
    <source>
        <dbReference type="EMBL" id="MCT2583586.1"/>
    </source>
</evidence>
<gene>
    <name evidence="1" type="ORF">JT362_10705</name>
</gene>
<evidence type="ECO:0008006" key="3">
    <source>
        <dbReference type="Google" id="ProtNLM"/>
    </source>
</evidence>
<accession>A0ABT2J7B2</accession>
<comment type="caution">
    <text evidence="1">The sequence shown here is derived from an EMBL/GenBank/DDBJ whole genome shotgun (WGS) entry which is preliminary data.</text>
</comment>
<sequence>MVRVIVSVADDRDLGEVAAALVRAGLAVTEVLAGAGVVTGTVDGAAVAALSTVPGVVDVEVEREVRLPPPDSPLQ</sequence>
<keyword evidence="2" id="KW-1185">Reference proteome</keyword>
<dbReference type="Proteomes" id="UP001156441">
    <property type="component" value="Unassembled WGS sequence"/>
</dbReference>
<organism evidence="1 2">
    <name type="scientific">Actinophytocola gossypii</name>
    <dbReference type="NCBI Taxonomy" id="2812003"/>
    <lineage>
        <taxon>Bacteria</taxon>
        <taxon>Bacillati</taxon>
        <taxon>Actinomycetota</taxon>
        <taxon>Actinomycetes</taxon>
        <taxon>Pseudonocardiales</taxon>
        <taxon>Pseudonocardiaceae</taxon>
    </lineage>
</organism>
<proteinExistence type="predicted"/>
<evidence type="ECO:0000313" key="2">
    <source>
        <dbReference type="Proteomes" id="UP001156441"/>
    </source>
</evidence>
<name>A0ABT2J7B2_9PSEU</name>
<protein>
    <recommendedName>
        <fullName evidence="3">Ketohydroxyglutarate aldolase</fullName>
    </recommendedName>
</protein>
<dbReference type="EMBL" id="JAFFZE010000009">
    <property type="protein sequence ID" value="MCT2583586.1"/>
    <property type="molecule type" value="Genomic_DNA"/>
</dbReference>
<reference evidence="1 2" key="1">
    <citation type="submission" date="2021-02" db="EMBL/GenBank/DDBJ databases">
        <title>Actinophytocola xerophila sp. nov., isolated from soil of cotton cropping field.</title>
        <authorList>
            <person name="Huang R."/>
            <person name="Chen X."/>
            <person name="Ge X."/>
            <person name="Liu W."/>
        </authorList>
    </citation>
    <scope>NUCLEOTIDE SEQUENCE [LARGE SCALE GENOMIC DNA]</scope>
    <source>
        <strain evidence="1 2">S1-96</strain>
    </source>
</reference>